<dbReference type="PANTHER" id="PTHR12197:SF251">
    <property type="entry name" value="EG:BACR7C10.4 PROTEIN"/>
    <property type="match status" value="1"/>
</dbReference>
<evidence type="ECO:0000256" key="1">
    <source>
        <dbReference type="ARBA" id="ARBA00022723"/>
    </source>
</evidence>
<keyword evidence="1" id="KW-0479">Metal-binding</keyword>
<evidence type="ECO:0000256" key="4">
    <source>
        <dbReference type="PROSITE-ProRule" id="PRU00134"/>
    </source>
</evidence>
<evidence type="ECO:0000256" key="3">
    <source>
        <dbReference type="ARBA" id="ARBA00022833"/>
    </source>
</evidence>
<dbReference type="GO" id="GO:0005634">
    <property type="term" value="C:nucleus"/>
    <property type="evidence" value="ECO:0007669"/>
    <property type="project" value="TreeGrafter"/>
</dbReference>
<evidence type="ECO:0000313" key="7">
    <source>
        <dbReference type="EMBL" id="CAF1184278.1"/>
    </source>
</evidence>
<dbReference type="Gene3D" id="6.10.140.2220">
    <property type="match status" value="1"/>
</dbReference>
<dbReference type="PROSITE" id="PS01360">
    <property type="entry name" value="ZF_MYND_1"/>
    <property type="match status" value="1"/>
</dbReference>
<evidence type="ECO:0000256" key="2">
    <source>
        <dbReference type="ARBA" id="ARBA00022771"/>
    </source>
</evidence>
<proteinExistence type="predicted"/>
<dbReference type="GO" id="GO:0008270">
    <property type="term" value="F:zinc ion binding"/>
    <property type="evidence" value="ECO:0007669"/>
    <property type="project" value="UniProtKB-KW"/>
</dbReference>
<dbReference type="InterPro" id="IPR046341">
    <property type="entry name" value="SET_dom_sf"/>
</dbReference>
<protein>
    <recommendedName>
        <fullName evidence="5">MYND-type domain-containing protein</fullName>
    </recommendedName>
</protein>
<dbReference type="PROSITE" id="PS50865">
    <property type="entry name" value="ZF_MYND_2"/>
    <property type="match status" value="1"/>
</dbReference>
<dbReference type="AlphaFoldDB" id="A0A814IS76"/>
<sequence>MSIFIEAPYISSLKEAYLTNRCSSCFKTASNKCPNCEIFVYCNEQCRMKDNIYHKLECEAYKNSTKENKFEEKVIARMIARVITRLNLDGGQPEDDLCIDLPKSIRRRPWSDLLGHRDDIIHSNRHLNMWLTTKKQIDFLFKNKFNNVDLLEIFGKILINRFRVGFIENILHGRVAIGWAIYLTTSRFNHSCQPDLLQCSYDINMCLKFSDPHKTIPQTTSEFYQLTVSYRHQNDFRLTSPLTYVPTRRQRRIFVNFFFFNCHCIYCDDDLRNRYEESATNRLCNQCGNSLVLQKYSHDPNILIVNCLGQHKSCQTEQTIDYINLSTIDYTEQSIEIYEHKLANIEQLLHQNSILLLQEREKVFFVYQNFLNHDHLNENQRINYMNRAIELGQLLIEQYDVHLKQSSIYPKIFLTDLAHLCEIAGKKSEAKQLYQKALHLWQSDYGDYIDYKELYTKL</sequence>
<accession>A0A814IS76</accession>
<evidence type="ECO:0000313" key="9">
    <source>
        <dbReference type="Proteomes" id="UP000663870"/>
    </source>
</evidence>
<dbReference type="SUPFAM" id="SSF144232">
    <property type="entry name" value="HIT/MYND zinc finger-like"/>
    <property type="match status" value="1"/>
</dbReference>
<keyword evidence="3" id="KW-0862">Zinc</keyword>
<dbReference type="PANTHER" id="PTHR12197">
    <property type="entry name" value="HISTONE-LYSINE N-METHYLTRANSFERASE SMYD"/>
    <property type="match status" value="1"/>
</dbReference>
<feature type="domain" description="MYND-type" evidence="5">
    <location>
        <begin position="22"/>
        <end position="58"/>
    </location>
</feature>
<evidence type="ECO:0000313" key="6">
    <source>
        <dbReference type="EMBL" id="CAF1028268.1"/>
    </source>
</evidence>
<organism evidence="6 8">
    <name type="scientific">Rotaria sordida</name>
    <dbReference type="NCBI Taxonomy" id="392033"/>
    <lineage>
        <taxon>Eukaryota</taxon>
        <taxon>Metazoa</taxon>
        <taxon>Spiralia</taxon>
        <taxon>Gnathifera</taxon>
        <taxon>Rotifera</taxon>
        <taxon>Eurotatoria</taxon>
        <taxon>Bdelloidea</taxon>
        <taxon>Philodinida</taxon>
        <taxon>Philodinidae</taxon>
        <taxon>Rotaria</taxon>
    </lineage>
</organism>
<keyword evidence="9" id="KW-1185">Reference proteome</keyword>
<reference evidence="6" key="1">
    <citation type="submission" date="2021-02" db="EMBL/GenBank/DDBJ databases">
        <authorList>
            <person name="Nowell W R."/>
        </authorList>
    </citation>
    <scope>NUCLEOTIDE SEQUENCE</scope>
</reference>
<evidence type="ECO:0000313" key="8">
    <source>
        <dbReference type="Proteomes" id="UP000663854"/>
    </source>
</evidence>
<dbReference type="Pfam" id="PF01753">
    <property type="entry name" value="zf-MYND"/>
    <property type="match status" value="1"/>
</dbReference>
<comment type="caution">
    <text evidence="6">The sequence shown here is derived from an EMBL/GenBank/DDBJ whole genome shotgun (WGS) entry which is preliminary data.</text>
</comment>
<name>A0A814IS76_9BILA</name>
<dbReference type="Proteomes" id="UP000663870">
    <property type="component" value="Unassembled WGS sequence"/>
</dbReference>
<keyword evidence="2 4" id="KW-0863">Zinc-finger</keyword>
<dbReference type="EMBL" id="CAJNOL010000741">
    <property type="protein sequence ID" value="CAF1184278.1"/>
    <property type="molecule type" value="Genomic_DNA"/>
</dbReference>
<dbReference type="InterPro" id="IPR050869">
    <property type="entry name" value="H3K4_H4K5_MeTrfase"/>
</dbReference>
<dbReference type="EMBL" id="CAJNOH010000399">
    <property type="protein sequence ID" value="CAF1028268.1"/>
    <property type="molecule type" value="Genomic_DNA"/>
</dbReference>
<evidence type="ECO:0000259" key="5">
    <source>
        <dbReference type="PROSITE" id="PS50865"/>
    </source>
</evidence>
<dbReference type="Proteomes" id="UP000663854">
    <property type="component" value="Unassembled WGS sequence"/>
</dbReference>
<dbReference type="Gene3D" id="1.10.220.160">
    <property type="match status" value="1"/>
</dbReference>
<gene>
    <name evidence="7" type="ORF">JXQ802_LOCUS23523</name>
    <name evidence="6" type="ORF">PYM288_LOCUS15995</name>
</gene>
<dbReference type="Gene3D" id="2.170.270.10">
    <property type="entry name" value="SET domain"/>
    <property type="match status" value="1"/>
</dbReference>
<dbReference type="InterPro" id="IPR002893">
    <property type="entry name" value="Znf_MYND"/>
</dbReference>